<protein>
    <submittedName>
        <fullName evidence="1">Uncharacterized protein</fullName>
    </submittedName>
</protein>
<comment type="caution">
    <text evidence="1">The sequence shown here is derived from an EMBL/GenBank/DDBJ whole genome shotgun (WGS) entry which is preliminary data.</text>
</comment>
<reference evidence="1" key="1">
    <citation type="submission" date="2016-10" db="EMBL/GenBank/DDBJ databases">
        <title>Sequence of Gallionella enrichment culture.</title>
        <authorList>
            <person name="Poehlein A."/>
            <person name="Muehling M."/>
            <person name="Daniel R."/>
        </authorList>
    </citation>
    <scope>NUCLEOTIDE SEQUENCE</scope>
</reference>
<sequence>MLRHAALRKVVGPDAIGAVAAADQAFARRSLLRLPCTTLAFGQPCGEYRQRACLVAMLRALVLALHHQAGGKMGDADGRIGFVDVLPSGARRPKSVDAKFGRVDPHRFGLVHLW</sequence>
<proteinExistence type="predicted"/>
<gene>
    <name evidence="1" type="ORF">GALL_510430</name>
</gene>
<dbReference type="EMBL" id="MLJW01005965">
    <property type="protein sequence ID" value="OIQ67380.1"/>
    <property type="molecule type" value="Genomic_DNA"/>
</dbReference>
<organism evidence="1">
    <name type="scientific">mine drainage metagenome</name>
    <dbReference type="NCBI Taxonomy" id="410659"/>
    <lineage>
        <taxon>unclassified sequences</taxon>
        <taxon>metagenomes</taxon>
        <taxon>ecological metagenomes</taxon>
    </lineage>
</organism>
<accession>A0A1J5PIL3</accession>
<evidence type="ECO:0000313" key="1">
    <source>
        <dbReference type="EMBL" id="OIQ67380.1"/>
    </source>
</evidence>
<dbReference type="AlphaFoldDB" id="A0A1J5PIL3"/>
<name>A0A1J5PIL3_9ZZZZ</name>